<dbReference type="HOGENOM" id="CLU_3077098_0_0_0"/>
<gene>
    <name evidence="1" type="ORF">U27_05521</name>
</gene>
<evidence type="ECO:0000313" key="2">
    <source>
        <dbReference type="Proteomes" id="UP000030661"/>
    </source>
</evidence>
<evidence type="ECO:0000313" key="1">
    <source>
        <dbReference type="EMBL" id="GAK58547.1"/>
    </source>
</evidence>
<dbReference type="Proteomes" id="UP000030661">
    <property type="component" value="Unassembled WGS sequence"/>
</dbReference>
<name>A0A081C1U2_VECG1</name>
<protein>
    <submittedName>
        <fullName evidence="1">Uncharacterized protein</fullName>
    </submittedName>
</protein>
<reference evidence="1" key="1">
    <citation type="journal article" date="2015" name="PeerJ">
        <title>First genomic representation of candidate bacterial phylum KSB3 points to enhanced environmental sensing as a trigger of wastewater bulking.</title>
        <authorList>
            <person name="Sekiguchi Y."/>
            <person name="Ohashi A."/>
            <person name="Parks D.H."/>
            <person name="Yamauchi T."/>
            <person name="Tyson G.W."/>
            <person name="Hugenholtz P."/>
        </authorList>
    </citation>
    <scope>NUCLEOTIDE SEQUENCE [LARGE SCALE GENOMIC DNA]</scope>
</reference>
<sequence length="52" mass="6171">MQRQDDYVSLPIKYDPKNPHIILIHKAELVKIVINLLSQKIEENLNVNYLQK</sequence>
<keyword evidence="2" id="KW-1185">Reference proteome</keyword>
<dbReference type="AlphaFoldDB" id="A0A081C1U2"/>
<organism evidence="1">
    <name type="scientific">Vecturithrix granuli</name>
    <dbReference type="NCBI Taxonomy" id="1499967"/>
    <lineage>
        <taxon>Bacteria</taxon>
        <taxon>Candidatus Moduliflexota</taxon>
        <taxon>Candidatus Vecturitrichia</taxon>
        <taxon>Candidatus Vecturitrichales</taxon>
        <taxon>Candidatus Vecturitrichaceae</taxon>
        <taxon>Candidatus Vecturithrix</taxon>
    </lineage>
</organism>
<dbReference type="EMBL" id="DF820467">
    <property type="protein sequence ID" value="GAK58547.1"/>
    <property type="molecule type" value="Genomic_DNA"/>
</dbReference>
<accession>A0A081C1U2</accession>
<proteinExistence type="predicted"/>